<evidence type="ECO:0000256" key="1">
    <source>
        <dbReference type="ARBA" id="ARBA00004173"/>
    </source>
</evidence>
<dbReference type="Proteomes" id="UP000694421">
    <property type="component" value="Unplaced"/>
</dbReference>
<proteinExistence type="inferred from homology"/>
<dbReference type="InterPro" id="IPR013892">
    <property type="entry name" value="Cyt_c_biogenesis_Cmc1-like"/>
</dbReference>
<organism evidence="6 7">
    <name type="scientific">Salvator merianae</name>
    <name type="common">Argentine black and white tegu</name>
    <name type="synonym">Tupinambis merianae</name>
    <dbReference type="NCBI Taxonomy" id="96440"/>
    <lineage>
        <taxon>Eukaryota</taxon>
        <taxon>Metazoa</taxon>
        <taxon>Chordata</taxon>
        <taxon>Craniata</taxon>
        <taxon>Vertebrata</taxon>
        <taxon>Euteleostomi</taxon>
        <taxon>Lepidosauria</taxon>
        <taxon>Squamata</taxon>
        <taxon>Bifurcata</taxon>
        <taxon>Unidentata</taxon>
        <taxon>Episquamata</taxon>
        <taxon>Laterata</taxon>
        <taxon>Teiioidea</taxon>
        <taxon>Teiidae</taxon>
        <taxon>Salvator</taxon>
    </lineage>
</organism>
<dbReference type="GO" id="GO:0005739">
    <property type="term" value="C:mitochondrion"/>
    <property type="evidence" value="ECO:0007669"/>
    <property type="project" value="UniProtKB-SubCell"/>
</dbReference>
<dbReference type="GO" id="GO:0005829">
    <property type="term" value="C:cytosol"/>
    <property type="evidence" value="ECO:0007669"/>
    <property type="project" value="Ensembl"/>
</dbReference>
<keyword evidence="3 5" id="KW-0496">Mitochondrion</keyword>
<dbReference type="OMA" id="QQANNDE"/>
<evidence type="ECO:0000256" key="3">
    <source>
        <dbReference type="ARBA" id="ARBA00023128"/>
    </source>
</evidence>
<evidence type="ECO:0000256" key="5">
    <source>
        <dbReference type="RuleBase" id="RU364104"/>
    </source>
</evidence>
<dbReference type="PANTHER" id="PTHR22977:SF1">
    <property type="entry name" value="COX ASSEMBLY MITOCHONDRIAL PROTEIN 2 HOMOLOG"/>
    <property type="match status" value="1"/>
</dbReference>
<comment type="similarity">
    <text evidence="2 5">Belongs to the CMC family.</text>
</comment>
<reference evidence="6" key="1">
    <citation type="submission" date="2025-08" db="UniProtKB">
        <authorList>
            <consortium name="Ensembl"/>
        </authorList>
    </citation>
    <scope>IDENTIFICATION</scope>
</reference>
<dbReference type="GeneTree" id="ENSGT00390000016908"/>
<evidence type="ECO:0000256" key="4">
    <source>
        <dbReference type="ARBA" id="ARBA00023157"/>
    </source>
</evidence>
<name>A0A8D0BYW9_SALMN</name>
<dbReference type="Ensembl" id="ENSSMRT00000017287.1">
    <property type="protein sequence ID" value="ENSSMRP00000014843.1"/>
    <property type="gene ID" value="ENSSMRG00000011555.1"/>
</dbReference>
<protein>
    <recommendedName>
        <fullName evidence="5">COX assembly mitochondrial protein</fullName>
    </recommendedName>
</protein>
<dbReference type="AlphaFoldDB" id="A0A8D0BYW9"/>
<keyword evidence="7" id="KW-1185">Reference proteome</keyword>
<comment type="subcellular location">
    <subcellularLocation>
        <location evidence="1 5">Mitochondrion</location>
    </subcellularLocation>
</comment>
<dbReference type="Pfam" id="PF08583">
    <property type="entry name" value="Cmc1"/>
    <property type="match status" value="1"/>
</dbReference>
<sequence>MHRDLSPHLHTEECNRIISLLKQCHREHSFLRFFGYCNDIDREMIHCLKKEVSRCHGCRIRKMCKFIPLFQWDSPPHESHKGAEGNKVVR</sequence>
<reference evidence="6" key="2">
    <citation type="submission" date="2025-09" db="UniProtKB">
        <authorList>
            <consortium name="Ensembl"/>
        </authorList>
    </citation>
    <scope>IDENTIFICATION</scope>
</reference>
<keyword evidence="4" id="KW-1015">Disulfide bond</keyword>
<dbReference type="PANTHER" id="PTHR22977">
    <property type="entry name" value="COX ASSEMBLY MITOCHONDRIAL PROTEIN"/>
    <property type="match status" value="1"/>
</dbReference>
<evidence type="ECO:0000256" key="2">
    <source>
        <dbReference type="ARBA" id="ARBA00007347"/>
    </source>
</evidence>
<evidence type="ECO:0000313" key="7">
    <source>
        <dbReference type="Proteomes" id="UP000694421"/>
    </source>
</evidence>
<accession>A0A8D0BYW9</accession>
<evidence type="ECO:0000313" key="6">
    <source>
        <dbReference type="Ensembl" id="ENSSMRP00000014843.1"/>
    </source>
</evidence>